<feature type="signal peptide" evidence="1">
    <location>
        <begin position="1"/>
        <end position="19"/>
    </location>
</feature>
<sequence length="186" mass="20389">MVDGQALLLTSILVTTSLAQKITLISPNRDSNLDLPVITSLVYCESSALDPAVTEVPLRPDSTGLDMICRPESGHTCPVASAIYGFRDPPVLVGTEGYFGRLTTVYCLNTPHTRKNNLRLCIKSDAHLRIHCRLTNILCDRTSSSHENRIHNGQQTGLAANFSTDHRMLLTAILPMDQLAMAIIFT</sequence>
<dbReference type="AlphaFoldDB" id="A0A7R9PKN2"/>
<evidence type="ECO:0000313" key="2">
    <source>
        <dbReference type="EMBL" id="CAD7591520.1"/>
    </source>
</evidence>
<organism evidence="2">
    <name type="scientific">Timema genevievae</name>
    <name type="common">Walking stick</name>
    <dbReference type="NCBI Taxonomy" id="629358"/>
    <lineage>
        <taxon>Eukaryota</taxon>
        <taxon>Metazoa</taxon>
        <taxon>Ecdysozoa</taxon>
        <taxon>Arthropoda</taxon>
        <taxon>Hexapoda</taxon>
        <taxon>Insecta</taxon>
        <taxon>Pterygota</taxon>
        <taxon>Neoptera</taxon>
        <taxon>Polyneoptera</taxon>
        <taxon>Phasmatodea</taxon>
        <taxon>Timematodea</taxon>
        <taxon>Timematoidea</taxon>
        <taxon>Timematidae</taxon>
        <taxon>Timema</taxon>
    </lineage>
</organism>
<keyword evidence="1" id="KW-0732">Signal</keyword>
<accession>A0A7R9PKN2</accession>
<name>A0A7R9PKN2_TIMGE</name>
<dbReference type="EMBL" id="OE840610">
    <property type="protein sequence ID" value="CAD7591520.1"/>
    <property type="molecule type" value="Genomic_DNA"/>
</dbReference>
<reference evidence="2" key="1">
    <citation type="submission" date="2020-11" db="EMBL/GenBank/DDBJ databases">
        <authorList>
            <person name="Tran Van P."/>
        </authorList>
    </citation>
    <scope>NUCLEOTIDE SEQUENCE</scope>
</reference>
<proteinExistence type="predicted"/>
<gene>
    <name evidence="2" type="ORF">TGEB3V08_LOCUS4617</name>
</gene>
<evidence type="ECO:0000256" key="1">
    <source>
        <dbReference type="SAM" id="SignalP"/>
    </source>
</evidence>
<protein>
    <submittedName>
        <fullName evidence="2">Uncharacterized protein</fullName>
    </submittedName>
</protein>
<feature type="chain" id="PRO_5031024786" evidence="1">
    <location>
        <begin position="20"/>
        <end position="186"/>
    </location>
</feature>